<accession>M3E5S9</accession>
<organism evidence="1 2">
    <name type="scientific">Leptospira interrogans serovar Lora str. TE 1992</name>
    <dbReference type="NCBI Taxonomy" id="1193028"/>
    <lineage>
        <taxon>Bacteria</taxon>
        <taxon>Pseudomonadati</taxon>
        <taxon>Spirochaetota</taxon>
        <taxon>Spirochaetia</taxon>
        <taxon>Leptospirales</taxon>
        <taxon>Leptospiraceae</taxon>
        <taxon>Leptospira</taxon>
    </lineage>
</organism>
<protein>
    <submittedName>
        <fullName evidence="1">Uncharacterized protein</fullName>
    </submittedName>
</protein>
<reference evidence="1 2" key="1">
    <citation type="submission" date="2013-01" db="EMBL/GenBank/DDBJ databases">
        <authorList>
            <person name="Harkins D.M."/>
            <person name="Durkin A.S."/>
            <person name="Brinkac L.M."/>
            <person name="Haft D.H."/>
            <person name="Selengut J.D."/>
            <person name="Sanka R."/>
            <person name="DePew J."/>
            <person name="Purushe J."/>
            <person name="Hartskeerl R.A."/>
            <person name="Ahmed A."/>
            <person name="van der Linden H."/>
            <person name="Goris M.G.A."/>
            <person name="Vinetz J.M."/>
            <person name="Sutton G.G."/>
            <person name="Nierman W.C."/>
            <person name="Fouts D.E."/>
        </authorList>
    </citation>
    <scope>NUCLEOTIDE SEQUENCE [LARGE SCALE GENOMIC DNA]</scope>
    <source>
        <strain evidence="1 2">TE 1992</strain>
    </source>
</reference>
<dbReference type="AlphaFoldDB" id="M3E5S9"/>
<comment type="caution">
    <text evidence="1">The sequence shown here is derived from an EMBL/GenBank/DDBJ whole genome shotgun (WGS) entry which is preliminary data.</text>
</comment>
<evidence type="ECO:0000313" key="1">
    <source>
        <dbReference type="EMBL" id="EMF42270.1"/>
    </source>
</evidence>
<evidence type="ECO:0000313" key="2">
    <source>
        <dbReference type="Proteomes" id="UP000011754"/>
    </source>
</evidence>
<sequence>METTHLNPEYKEVEKVNVSLRKAWNLLLNEVLEGKRFF</sequence>
<proteinExistence type="predicted"/>
<dbReference type="EMBL" id="AKWW02000045">
    <property type="protein sequence ID" value="EMF42270.1"/>
    <property type="molecule type" value="Genomic_DNA"/>
</dbReference>
<dbReference type="Proteomes" id="UP000011754">
    <property type="component" value="Unassembled WGS sequence"/>
</dbReference>
<name>M3E5S9_LEPIR</name>
<gene>
    <name evidence="1" type="ORF">LEP1GSC067_4731</name>
</gene>